<dbReference type="AlphaFoldDB" id="A0A1A6ADS0"/>
<dbReference type="Gene3D" id="1.10.1420.10">
    <property type="match status" value="2"/>
</dbReference>
<dbReference type="EMBL" id="KI894027">
    <property type="protein sequence ID" value="OBR88217.1"/>
    <property type="molecule type" value="Genomic_DNA"/>
</dbReference>
<dbReference type="PROSITE" id="PS00486">
    <property type="entry name" value="DNA_MISMATCH_REPAIR_2"/>
    <property type="match status" value="1"/>
</dbReference>
<keyword evidence="3" id="KW-0067">ATP-binding</keyword>
<feature type="region of interest" description="Disordered" evidence="5">
    <location>
        <begin position="1217"/>
        <end position="1254"/>
    </location>
</feature>
<dbReference type="GO" id="GO:0051026">
    <property type="term" value="P:chiasma assembly"/>
    <property type="evidence" value="ECO:0007669"/>
    <property type="project" value="TreeGrafter"/>
</dbReference>
<protein>
    <recommendedName>
        <fullName evidence="6">DNA mismatch repair proteins mutS family domain-containing protein</fullName>
    </recommendedName>
</protein>
<dbReference type="Pfam" id="PF05192">
    <property type="entry name" value="MutS_III"/>
    <property type="match status" value="1"/>
</dbReference>
<accession>A0A1A6ADS0</accession>
<dbReference type="SUPFAM" id="SSF52540">
    <property type="entry name" value="P-loop containing nucleoside triphosphate hydrolases"/>
    <property type="match status" value="1"/>
</dbReference>
<feature type="compositionally biased region" description="Polar residues" evidence="5">
    <location>
        <begin position="206"/>
        <end position="264"/>
    </location>
</feature>
<dbReference type="InterPro" id="IPR027417">
    <property type="entry name" value="P-loop_NTPase"/>
</dbReference>
<evidence type="ECO:0000256" key="4">
    <source>
        <dbReference type="ARBA" id="ARBA00023125"/>
    </source>
</evidence>
<feature type="compositionally biased region" description="Polar residues" evidence="5">
    <location>
        <begin position="10"/>
        <end position="34"/>
    </location>
</feature>
<sequence length="1254" mass="140618">MQIPRKRYAPSSTYPTETQVTQDQSFSSPRPTSSFEEESDTSRRVKYRVSTDDSHGYFTQGHNNTIDDRSYGYEEGNGVSQYQQDLNNQLSYNDDFNDEVQYLGHRQENGTFSDPFQQSGPYAEYIPDNTFDAREEGNLQYDIYSPSHNAEYPQQTFNESNIHQPVSIQDHDDHHQHPVKVFANPQYRSRPRPESYLLDNDDYSDIASNNDRYTVNPAQPYSEYNYSDTSYSQPQPRSELFQTDPSSNQAVQSYHTDQPSQQYSGYDYSQIPYPTQQSHTAQRQPVSTEAVQSYNTDQSSTSYGASHTQSHLTLPRRAAKSVRIKSELTDDEHQEILTQAGGVASDGNIGRVLDVSAHTRPWTEPDITEEGTGENGSSEKKRKVLALYAPSRDGLAAAWYDPETRKMEILEDTKDTRGWDLAVLVLEQVQPDLILMSSRNDSQMVEVVQTWATEGSTRILIVPGKQCNYNSAIGHLSAVRLPDRSVVIPSRAPLLDSASVSDTLDGMIAQYPEDTTGMGSHRLNLVKLGCWVDVHAPLAVIAAGQLVSELKYGSSDGFGESSEFKNGVLELSSLESMELDRHMQINQDALTSLAIFSVEDHAAAHVQRMKRALSIHGECLLDTCVTPLGKKMLHTWLLRPLASLKQIQARHEAVALFSARINNLTAEILCRIMKRIRNLPNLFWKLRHGTARYQDWKAIRESFDAIVEVRTTVLGVGWTMPVEIVEKIRTNVDTKLDTISSFMGKVIDWYGSKDQSRMAVAPGFNDDLDNLREIYSGMPHVLQYTILLLAEIPRGAAQDFSVIYLPHIGFHSVIVTEEALDSPEIPGWTPRFKTTDKHYYKNSSMVDLDNHYGDIYVMMTNLEVEIIQDLNEELQSHEPIINAAVDVIAELDCLLAFAKAAQTFSLVRPKMTTDTTLQIHQGRHLLYEHVTDNYIPNDTYVVGGTDPDHHNMVIDQYNALQMIITGANGSGKSAYGKQVALIVFMAQIGCFVPAQGAVIGICDKIFTRLQTKESSTKHASAFMIDLSQVSQALRGATEKSLIILDEFGKGTISWDGAGLLAGTIKYLQTGPRPRSVVLTHFHELITQEFVQDRDGIAFAHMSAHMVPEMNEVYFLYTLDLGPSKGSHAADCALQHGIPKEVVERAKYVTECVSKFDLSKLHDNKLTPAREAELKANEELAKKFLSWTFDGNTQVIRDVIEDMLEDTEINKFKIINTVSDPSDSTRGVSAEDDDEEIDELDSDSANSDAYSNETD</sequence>
<keyword evidence="4" id="KW-0238">DNA-binding</keyword>
<gene>
    <name evidence="7" type="ORF">I303_00028</name>
</gene>
<dbReference type="SMART" id="SM00533">
    <property type="entry name" value="MUTSd"/>
    <property type="match status" value="1"/>
</dbReference>
<reference evidence="7" key="1">
    <citation type="submission" date="2013-07" db="EMBL/GenBank/DDBJ databases">
        <title>The Genome Sequence of Cryptococcus dejecticola CBS10117.</title>
        <authorList>
            <consortium name="The Broad Institute Genome Sequencing Platform"/>
            <person name="Cuomo C."/>
            <person name="Litvintseva A."/>
            <person name="Chen Y."/>
            <person name="Heitman J."/>
            <person name="Sun S."/>
            <person name="Springer D."/>
            <person name="Dromer F."/>
            <person name="Young S.K."/>
            <person name="Zeng Q."/>
            <person name="Gargeya S."/>
            <person name="Fitzgerald M."/>
            <person name="Abouelleil A."/>
            <person name="Alvarado L."/>
            <person name="Berlin A.M."/>
            <person name="Chapman S.B."/>
            <person name="Dewar J."/>
            <person name="Goldberg J."/>
            <person name="Griggs A."/>
            <person name="Gujja S."/>
            <person name="Hansen M."/>
            <person name="Howarth C."/>
            <person name="Imamovic A."/>
            <person name="Larimer J."/>
            <person name="McCowan C."/>
            <person name="Murphy C."/>
            <person name="Pearson M."/>
            <person name="Priest M."/>
            <person name="Roberts A."/>
            <person name="Saif S."/>
            <person name="Shea T."/>
            <person name="Sykes S."/>
            <person name="Wortman J."/>
            <person name="Nusbaum C."/>
            <person name="Birren B."/>
        </authorList>
    </citation>
    <scope>NUCLEOTIDE SEQUENCE [LARGE SCALE GENOMIC DNA]</scope>
    <source>
        <strain evidence="7">CBS 10117</strain>
    </source>
</reference>
<name>A0A1A6ADS0_9TREE</name>
<dbReference type="InterPro" id="IPR000432">
    <property type="entry name" value="DNA_mismatch_repair_MutS_C"/>
</dbReference>
<dbReference type="Gene3D" id="3.40.50.300">
    <property type="entry name" value="P-loop containing nucleotide triphosphate hydrolases"/>
    <property type="match status" value="1"/>
</dbReference>
<dbReference type="InterPro" id="IPR036187">
    <property type="entry name" value="DNA_mismatch_repair_MutS_sf"/>
</dbReference>
<dbReference type="InterPro" id="IPR045076">
    <property type="entry name" value="MutS"/>
</dbReference>
<dbReference type="InterPro" id="IPR007696">
    <property type="entry name" value="DNA_mismatch_repair_MutS_core"/>
</dbReference>
<proteinExistence type="inferred from homology"/>
<dbReference type="PANTHER" id="PTHR11361:SF20">
    <property type="entry name" value="MUTS PROTEIN HOMOLOG 5"/>
    <property type="match status" value="1"/>
</dbReference>
<dbReference type="GO" id="GO:0140664">
    <property type="term" value="F:ATP-dependent DNA damage sensor activity"/>
    <property type="evidence" value="ECO:0007669"/>
    <property type="project" value="InterPro"/>
</dbReference>
<dbReference type="GO" id="GO:0005524">
    <property type="term" value="F:ATP binding"/>
    <property type="evidence" value="ECO:0007669"/>
    <property type="project" value="UniProtKB-KW"/>
</dbReference>
<dbReference type="STRING" id="1296121.A0A1A6ADS0"/>
<keyword evidence="2" id="KW-0547">Nucleotide-binding</keyword>
<evidence type="ECO:0000256" key="2">
    <source>
        <dbReference type="ARBA" id="ARBA00022741"/>
    </source>
</evidence>
<dbReference type="GO" id="GO:0006298">
    <property type="term" value="P:mismatch repair"/>
    <property type="evidence" value="ECO:0007669"/>
    <property type="project" value="InterPro"/>
</dbReference>
<feature type="compositionally biased region" description="Polar residues" evidence="5">
    <location>
        <begin position="272"/>
        <end position="312"/>
    </location>
</feature>
<feature type="region of interest" description="Disordered" evidence="5">
    <location>
        <begin position="360"/>
        <end position="380"/>
    </location>
</feature>
<feature type="compositionally biased region" description="Low complexity" evidence="5">
    <location>
        <begin position="1242"/>
        <end position="1254"/>
    </location>
</feature>
<comment type="similarity">
    <text evidence="1">Belongs to the DNA mismatch repair MutS family.</text>
</comment>
<feature type="region of interest" description="Disordered" evidence="5">
    <location>
        <begin position="184"/>
        <end position="318"/>
    </location>
</feature>
<feature type="domain" description="DNA mismatch repair proteins mutS family" evidence="6">
    <location>
        <begin position="1040"/>
        <end position="1056"/>
    </location>
</feature>
<dbReference type="OrthoDB" id="29596at2759"/>
<evidence type="ECO:0000256" key="5">
    <source>
        <dbReference type="SAM" id="MobiDB-lite"/>
    </source>
</evidence>
<dbReference type="SUPFAM" id="SSF48334">
    <property type="entry name" value="DNA repair protein MutS, domain III"/>
    <property type="match status" value="1"/>
</dbReference>
<dbReference type="VEuPathDB" id="FungiDB:I303_00028"/>
<feature type="compositionally biased region" description="Polar residues" evidence="5">
    <location>
        <begin position="1217"/>
        <end position="1226"/>
    </location>
</feature>
<evidence type="ECO:0000256" key="1">
    <source>
        <dbReference type="ARBA" id="ARBA00006271"/>
    </source>
</evidence>
<feature type="compositionally biased region" description="Acidic residues" evidence="5">
    <location>
        <begin position="1229"/>
        <end position="1241"/>
    </location>
</feature>
<dbReference type="GO" id="GO:0005634">
    <property type="term" value="C:nucleus"/>
    <property type="evidence" value="ECO:0007669"/>
    <property type="project" value="TreeGrafter"/>
</dbReference>
<evidence type="ECO:0000259" key="6">
    <source>
        <dbReference type="PROSITE" id="PS00486"/>
    </source>
</evidence>
<organism evidence="7">
    <name type="scientific">Kwoniella dejecticola CBS 10117</name>
    <dbReference type="NCBI Taxonomy" id="1296121"/>
    <lineage>
        <taxon>Eukaryota</taxon>
        <taxon>Fungi</taxon>
        <taxon>Dikarya</taxon>
        <taxon>Basidiomycota</taxon>
        <taxon>Agaricomycotina</taxon>
        <taxon>Tremellomycetes</taxon>
        <taxon>Tremellales</taxon>
        <taxon>Cryptococcaceae</taxon>
        <taxon>Kwoniella</taxon>
    </lineage>
</organism>
<evidence type="ECO:0000313" key="7">
    <source>
        <dbReference type="EMBL" id="OBR88217.1"/>
    </source>
</evidence>
<feature type="region of interest" description="Disordered" evidence="5">
    <location>
        <begin position="1"/>
        <end position="76"/>
    </location>
</feature>
<dbReference type="PANTHER" id="PTHR11361">
    <property type="entry name" value="DNA MISMATCH REPAIR PROTEIN MUTS FAMILY MEMBER"/>
    <property type="match status" value="1"/>
</dbReference>
<dbReference type="Pfam" id="PF00488">
    <property type="entry name" value="MutS_V"/>
    <property type="match status" value="1"/>
</dbReference>
<evidence type="ECO:0000256" key="3">
    <source>
        <dbReference type="ARBA" id="ARBA00022840"/>
    </source>
</evidence>
<dbReference type="GO" id="GO:0030983">
    <property type="term" value="F:mismatched DNA binding"/>
    <property type="evidence" value="ECO:0007669"/>
    <property type="project" value="InterPro"/>
</dbReference>
<dbReference type="SMART" id="SM00534">
    <property type="entry name" value="MUTSac"/>
    <property type="match status" value="1"/>
</dbReference>